<evidence type="ECO:0000256" key="3">
    <source>
        <dbReference type="ARBA" id="ARBA00022840"/>
    </source>
</evidence>
<dbReference type="InterPro" id="IPR050141">
    <property type="entry name" value="GCL_type2/YbdK_subfam"/>
</dbReference>
<dbReference type="Pfam" id="PF04107">
    <property type="entry name" value="GCS2"/>
    <property type="match status" value="1"/>
</dbReference>
<evidence type="ECO:0000313" key="8">
    <source>
        <dbReference type="Proteomes" id="UP001251217"/>
    </source>
</evidence>
<sequence length="388" mass="42028">MAVTSMVSSEERDPLHGNSIRPFTVGVEEEFVLVDPATGLPSLNNTAVAARAPDAELQLELSQCQIETCTPVCANIPELHREVRRARLSVTQAATCAGSLPLAVGVPIWRPPPGSMTDTPRYRRMAAHFGELAEQVICGCHVHVCVPDRDVAVQVSNHLRPWLPTLLALTANSPITSGIDTGYASWRHLLWARWPSAGPPPYLRSAAEYDDTVTKLVEDRHILDAAMVYWDVRLSSHLPTIEIRISDVPATVEETALLASLVRALVITSVAAVDSGRTSAPVDLAYLRAACRRAAHDGLSGPQFRRATRHSVPKPASIAHLLSHIRPALEQSGDYEFTRGALATVLRNGNGAVRQREALRIGGPTQVLKQMARSTTEGCAATEDRQPA</sequence>
<feature type="region of interest" description="Disordered" evidence="6">
    <location>
        <begin position="1"/>
        <end position="20"/>
    </location>
</feature>
<dbReference type="Gene3D" id="3.30.590.20">
    <property type="match status" value="1"/>
</dbReference>
<name>A0ABU1XA22_9NOCA</name>
<evidence type="ECO:0000256" key="6">
    <source>
        <dbReference type="SAM" id="MobiDB-lite"/>
    </source>
</evidence>
<keyword evidence="8" id="KW-1185">Reference proteome</keyword>
<keyword evidence="3 5" id="KW-0067">ATP-binding</keyword>
<gene>
    <name evidence="7" type="ORF">J2W56_001102</name>
</gene>
<organism evidence="7 8">
    <name type="scientific">Nocardia kruczakiae</name>
    <dbReference type="NCBI Taxonomy" id="261477"/>
    <lineage>
        <taxon>Bacteria</taxon>
        <taxon>Bacillati</taxon>
        <taxon>Actinomycetota</taxon>
        <taxon>Actinomycetes</taxon>
        <taxon>Mycobacteriales</taxon>
        <taxon>Nocardiaceae</taxon>
        <taxon>Nocardia</taxon>
    </lineage>
</organism>
<evidence type="ECO:0000256" key="2">
    <source>
        <dbReference type="ARBA" id="ARBA00022741"/>
    </source>
</evidence>
<dbReference type="PANTHER" id="PTHR36510:SF1">
    <property type="entry name" value="GLUTAMATE--CYSTEINE LIGASE 2-RELATED"/>
    <property type="match status" value="1"/>
</dbReference>
<comment type="function">
    <text evidence="5">ATP-dependent carboxylate-amine ligase which exhibits weak glutamate--cysteine ligase activity.</text>
</comment>
<protein>
    <recommendedName>
        <fullName evidence="5">Putative glutamate--cysteine ligase 2</fullName>
        <ecNumber evidence="5">6.3.2.2</ecNumber>
    </recommendedName>
    <alternativeName>
        <fullName evidence="5">Gamma-glutamylcysteine synthetase 2</fullName>
        <shortName evidence="5">GCS 2</shortName>
        <shortName evidence="5">Gamma-GCS 2</shortName>
    </alternativeName>
</protein>
<dbReference type="EMBL" id="JAVDWW010000001">
    <property type="protein sequence ID" value="MDR7167384.1"/>
    <property type="molecule type" value="Genomic_DNA"/>
</dbReference>
<evidence type="ECO:0000313" key="7">
    <source>
        <dbReference type="EMBL" id="MDR7167384.1"/>
    </source>
</evidence>
<dbReference type="NCBIfam" id="TIGR02050">
    <property type="entry name" value="gshA_cyan_rel"/>
    <property type="match status" value="1"/>
</dbReference>
<dbReference type="HAMAP" id="MF_01609">
    <property type="entry name" value="Glu_cys_ligase_2"/>
    <property type="match status" value="1"/>
</dbReference>
<dbReference type="InterPro" id="IPR014746">
    <property type="entry name" value="Gln_synth/guanido_kin_cat_dom"/>
</dbReference>
<dbReference type="PANTHER" id="PTHR36510">
    <property type="entry name" value="GLUTAMATE--CYSTEINE LIGASE 2-RELATED"/>
    <property type="match status" value="1"/>
</dbReference>
<comment type="caution">
    <text evidence="7">The sequence shown here is derived from an EMBL/GenBank/DDBJ whole genome shotgun (WGS) entry which is preliminary data.</text>
</comment>
<reference evidence="7 8" key="1">
    <citation type="submission" date="2023-07" db="EMBL/GenBank/DDBJ databases">
        <title>Sorghum-associated microbial communities from plants grown in Nebraska, USA.</title>
        <authorList>
            <person name="Schachtman D."/>
        </authorList>
    </citation>
    <scope>NUCLEOTIDE SEQUENCE [LARGE SCALE GENOMIC DNA]</scope>
    <source>
        <strain evidence="7 8">4272</strain>
    </source>
</reference>
<comment type="similarity">
    <text evidence="5">Belongs to the glutamate--cysteine ligase type 2 family. YbdK subfamily.</text>
</comment>
<dbReference type="NCBIfam" id="NF010041">
    <property type="entry name" value="PRK13517.1-1"/>
    <property type="match status" value="1"/>
</dbReference>
<evidence type="ECO:0000256" key="5">
    <source>
        <dbReference type="HAMAP-Rule" id="MF_01609"/>
    </source>
</evidence>
<keyword evidence="1 5" id="KW-0436">Ligase</keyword>
<proteinExistence type="inferred from homology"/>
<evidence type="ECO:0000256" key="1">
    <source>
        <dbReference type="ARBA" id="ARBA00022598"/>
    </source>
</evidence>
<keyword evidence="2 5" id="KW-0547">Nucleotide-binding</keyword>
<dbReference type="RefSeq" id="WP_374726604.1">
    <property type="nucleotide sequence ID" value="NZ_JAVDWW010000001.1"/>
</dbReference>
<dbReference type="EC" id="6.3.2.2" evidence="5"/>
<dbReference type="InterPro" id="IPR006336">
    <property type="entry name" value="GCS2"/>
</dbReference>
<dbReference type="Proteomes" id="UP001251217">
    <property type="component" value="Unassembled WGS sequence"/>
</dbReference>
<dbReference type="SUPFAM" id="SSF55931">
    <property type="entry name" value="Glutamine synthetase/guanido kinase"/>
    <property type="match status" value="1"/>
</dbReference>
<evidence type="ECO:0000256" key="4">
    <source>
        <dbReference type="ARBA" id="ARBA00048819"/>
    </source>
</evidence>
<accession>A0ABU1XA22</accession>
<dbReference type="GO" id="GO:0016874">
    <property type="term" value="F:ligase activity"/>
    <property type="evidence" value="ECO:0007669"/>
    <property type="project" value="UniProtKB-KW"/>
</dbReference>
<comment type="catalytic activity">
    <reaction evidence="4 5">
        <text>L-cysteine + L-glutamate + ATP = gamma-L-glutamyl-L-cysteine + ADP + phosphate + H(+)</text>
        <dbReference type="Rhea" id="RHEA:13285"/>
        <dbReference type="ChEBI" id="CHEBI:15378"/>
        <dbReference type="ChEBI" id="CHEBI:29985"/>
        <dbReference type="ChEBI" id="CHEBI:30616"/>
        <dbReference type="ChEBI" id="CHEBI:35235"/>
        <dbReference type="ChEBI" id="CHEBI:43474"/>
        <dbReference type="ChEBI" id="CHEBI:58173"/>
        <dbReference type="ChEBI" id="CHEBI:456216"/>
        <dbReference type="EC" id="6.3.2.2"/>
    </reaction>
</comment>
<dbReference type="InterPro" id="IPR011793">
    <property type="entry name" value="YbdK"/>
</dbReference>